<evidence type="ECO:0000313" key="5">
    <source>
        <dbReference type="Proteomes" id="UP000050297"/>
    </source>
</evidence>
<dbReference type="PATRIC" id="fig|199198.4.peg.2332"/>
<comment type="similarity">
    <text evidence="1">Belongs to the ribosome association toxin RatA family.</text>
</comment>
<keyword evidence="2" id="KW-1277">Toxin-antitoxin system</keyword>
<comment type="caution">
    <text evidence="4">The sequence shown here is derived from an EMBL/GenBank/DDBJ whole genome shotgun (WGS) entry which is preliminary data.</text>
</comment>
<accession>A0A0L8IN09</accession>
<dbReference type="EMBL" id="LJPM01000656">
    <property type="protein sequence ID" value="KPW06611.1"/>
    <property type="molecule type" value="Genomic_DNA"/>
</dbReference>
<dbReference type="AlphaFoldDB" id="A0A0L8IN09"/>
<organism evidence="4 5">
    <name type="scientific">Pseudomonas syringae pv. aceris</name>
    <dbReference type="NCBI Taxonomy" id="199198"/>
    <lineage>
        <taxon>Bacteria</taxon>
        <taxon>Pseudomonadati</taxon>
        <taxon>Pseudomonadota</taxon>
        <taxon>Gammaproteobacteria</taxon>
        <taxon>Pseudomonadales</taxon>
        <taxon>Pseudomonadaceae</taxon>
        <taxon>Pseudomonas</taxon>
        <taxon>Pseudomonas syringae</taxon>
    </lineage>
</organism>
<evidence type="ECO:0000259" key="3">
    <source>
        <dbReference type="Pfam" id="PF03364"/>
    </source>
</evidence>
<sequence length="155" mass="17747">MPDVSTSVLLGDFEPGEVWPILSDFARYPDFMSDVLEVIVHPRQSEYVSSTWRVLINGSELTWTEQDWLVTDERIEFKQTDGDLEVWYGEWLLIQREDGLHVDLNVTFDLGIPSLAEVLHPIGERAIRANNIQMLDGIRNQLLARRHQRVAAGGC</sequence>
<dbReference type="SUPFAM" id="SSF55961">
    <property type="entry name" value="Bet v1-like"/>
    <property type="match status" value="1"/>
</dbReference>
<feature type="domain" description="Coenzyme Q-binding protein COQ10 START" evidence="3">
    <location>
        <begin position="14"/>
        <end position="131"/>
    </location>
</feature>
<evidence type="ECO:0000256" key="2">
    <source>
        <dbReference type="ARBA" id="ARBA00022649"/>
    </source>
</evidence>
<dbReference type="Gene3D" id="3.30.530.20">
    <property type="match status" value="1"/>
</dbReference>
<dbReference type="InterPro" id="IPR023393">
    <property type="entry name" value="START-like_dom_sf"/>
</dbReference>
<dbReference type="InterPro" id="IPR005031">
    <property type="entry name" value="COQ10_START"/>
</dbReference>
<evidence type="ECO:0000256" key="1">
    <source>
        <dbReference type="ARBA" id="ARBA00008918"/>
    </source>
</evidence>
<evidence type="ECO:0000313" key="4">
    <source>
        <dbReference type="EMBL" id="KPW06611.1"/>
    </source>
</evidence>
<name>A0A0L8IN09_PSESX</name>
<reference evidence="4 5" key="1">
    <citation type="submission" date="2015-09" db="EMBL/GenBank/DDBJ databases">
        <title>Genome announcement of multiple Pseudomonas syringae strains.</title>
        <authorList>
            <person name="Thakur S."/>
            <person name="Wang P.W."/>
            <person name="Gong Y."/>
            <person name="Weir B.S."/>
            <person name="Guttman D.S."/>
        </authorList>
    </citation>
    <scope>NUCLEOTIDE SEQUENCE [LARGE SCALE GENOMIC DNA]</scope>
    <source>
        <strain evidence="4 5">ICMP2802</strain>
    </source>
</reference>
<gene>
    <name evidence="4" type="ORF">ALO91_02018</name>
</gene>
<dbReference type="Pfam" id="PF03364">
    <property type="entry name" value="Polyketide_cyc"/>
    <property type="match status" value="1"/>
</dbReference>
<proteinExistence type="inferred from homology"/>
<dbReference type="RefSeq" id="WP_003402649.1">
    <property type="nucleotide sequence ID" value="NZ_LGAR01000147.1"/>
</dbReference>
<dbReference type="Proteomes" id="UP000050297">
    <property type="component" value="Unassembled WGS sequence"/>
</dbReference>
<protein>
    <submittedName>
        <fullName evidence="4">Cye/dehydrase</fullName>
    </submittedName>
</protein>